<dbReference type="OrthoDB" id="7163809at2"/>
<dbReference type="STRING" id="1122133.SAMN02745157_2401"/>
<organism evidence="2 3">
    <name type="scientific">Kaistia soli DSM 19436</name>
    <dbReference type="NCBI Taxonomy" id="1122133"/>
    <lineage>
        <taxon>Bacteria</taxon>
        <taxon>Pseudomonadati</taxon>
        <taxon>Pseudomonadota</taxon>
        <taxon>Alphaproteobacteria</taxon>
        <taxon>Hyphomicrobiales</taxon>
        <taxon>Kaistiaceae</taxon>
        <taxon>Kaistia</taxon>
    </lineage>
</organism>
<dbReference type="Pfam" id="PF02602">
    <property type="entry name" value="HEM4"/>
    <property type="match status" value="1"/>
</dbReference>
<dbReference type="GO" id="GO:0033014">
    <property type="term" value="P:tetrapyrrole biosynthetic process"/>
    <property type="evidence" value="ECO:0007669"/>
    <property type="project" value="InterPro"/>
</dbReference>
<dbReference type="InterPro" id="IPR003754">
    <property type="entry name" value="4pyrrol_synth_uPrphyn_synth"/>
</dbReference>
<reference evidence="2 3" key="1">
    <citation type="submission" date="2016-11" db="EMBL/GenBank/DDBJ databases">
        <authorList>
            <person name="Jaros S."/>
            <person name="Januszkiewicz K."/>
            <person name="Wedrychowicz H."/>
        </authorList>
    </citation>
    <scope>NUCLEOTIDE SEQUENCE [LARGE SCALE GENOMIC DNA]</scope>
    <source>
        <strain evidence="2 3">DSM 19436</strain>
    </source>
</reference>
<feature type="domain" description="Tetrapyrrole biosynthesis uroporphyrinogen III synthase" evidence="1">
    <location>
        <begin position="14"/>
        <end position="226"/>
    </location>
</feature>
<dbReference type="Proteomes" id="UP000184485">
    <property type="component" value="Unassembled WGS sequence"/>
</dbReference>
<name>A0A1M5CMD0_9HYPH</name>
<evidence type="ECO:0000313" key="3">
    <source>
        <dbReference type="Proteomes" id="UP000184485"/>
    </source>
</evidence>
<keyword evidence="3" id="KW-1185">Reference proteome</keyword>
<proteinExistence type="predicted"/>
<gene>
    <name evidence="2" type="ORF">SAMN02745157_2401</name>
</gene>
<sequence length="233" mass="24060">MRLLVTRPEPDASRTAATLAARGHAPIRAPMLSAAFLPPPSAIRPPAAILFTSVNAVRAVAAWPQEVLPRDVPALAVGQRTADEARAAGFSDTRSADGDSTALASLAAEILDPLAGPLLYPTLAVPSGDLAARLQAAGFTVNQIEAYRMIAATALPEATEAAIAGDAVDGVLLYSRRTAETFVALTTALKPHLAALAFYCLSAEVAIALDTGHIHIADEPNEASLLKLLEAGT</sequence>
<evidence type="ECO:0000259" key="1">
    <source>
        <dbReference type="Pfam" id="PF02602"/>
    </source>
</evidence>
<evidence type="ECO:0000313" key="2">
    <source>
        <dbReference type="EMBL" id="SHF55888.1"/>
    </source>
</evidence>
<dbReference type="EMBL" id="FQUP01000002">
    <property type="protein sequence ID" value="SHF55888.1"/>
    <property type="molecule type" value="Genomic_DNA"/>
</dbReference>
<accession>A0A1M5CMD0</accession>
<dbReference type="GO" id="GO:0004852">
    <property type="term" value="F:uroporphyrinogen-III synthase activity"/>
    <property type="evidence" value="ECO:0007669"/>
    <property type="project" value="InterPro"/>
</dbReference>
<dbReference type="CDD" id="cd06578">
    <property type="entry name" value="HemD"/>
    <property type="match status" value="1"/>
</dbReference>
<dbReference type="InterPro" id="IPR036108">
    <property type="entry name" value="4pyrrol_syn_uPrphyn_synt_sf"/>
</dbReference>
<dbReference type="RefSeq" id="WP_073053098.1">
    <property type="nucleotide sequence ID" value="NZ_FQUP01000002.1"/>
</dbReference>
<dbReference type="SUPFAM" id="SSF69618">
    <property type="entry name" value="HemD-like"/>
    <property type="match status" value="1"/>
</dbReference>
<dbReference type="Gene3D" id="3.40.50.10090">
    <property type="match status" value="2"/>
</dbReference>
<dbReference type="AlphaFoldDB" id="A0A1M5CMD0"/>
<protein>
    <submittedName>
        <fullName evidence="2">Uroporphyrinogen-III synthase</fullName>
    </submittedName>
</protein>